<name>A0ABT3MUP9_9GAMM</name>
<dbReference type="EMBL" id="JAPFCC010000001">
    <property type="protein sequence ID" value="MCW7553088.1"/>
    <property type="molecule type" value="Genomic_DNA"/>
</dbReference>
<dbReference type="Proteomes" id="UP001209854">
    <property type="component" value="Unassembled WGS sequence"/>
</dbReference>
<dbReference type="RefSeq" id="WP_262567958.1">
    <property type="nucleotide sequence ID" value="NZ_JAPFCC010000001.1"/>
</dbReference>
<comment type="caution">
    <text evidence="1">The sequence shown here is derived from an EMBL/GenBank/DDBJ whole genome shotgun (WGS) entry which is preliminary data.</text>
</comment>
<protein>
    <submittedName>
        <fullName evidence="1">YheU family protein</fullName>
    </submittedName>
</protein>
<sequence>MIVPFGMINKETLRNLLEEFVMPILSTHSKRRDLQVSKVKLSSIVISLILITCPLSASDSGSDELMTVKLYAALAAYNLAPQLANSFVSEIMIFFDAAPNDFIQFLQDASSLIIGYSPGDGGGVNVHTVGFDPTTVGQIIMLQH</sequence>
<accession>A0ABT3MUP9</accession>
<evidence type="ECO:0000313" key="1">
    <source>
        <dbReference type="EMBL" id="MCW7553088.1"/>
    </source>
</evidence>
<organism evidence="1 2">
    <name type="scientific">Endozoicomonas gorgoniicola</name>
    <dbReference type="NCBI Taxonomy" id="1234144"/>
    <lineage>
        <taxon>Bacteria</taxon>
        <taxon>Pseudomonadati</taxon>
        <taxon>Pseudomonadota</taxon>
        <taxon>Gammaproteobacteria</taxon>
        <taxon>Oceanospirillales</taxon>
        <taxon>Endozoicomonadaceae</taxon>
        <taxon>Endozoicomonas</taxon>
    </lineage>
</organism>
<evidence type="ECO:0000313" key="2">
    <source>
        <dbReference type="Proteomes" id="UP001209854"/>
    </source>
</evidence>
<reference evidence="1 2" key="1">
    <citation type="submission" date="2022-10" db="EMBL/GenBank/DDBJ databases">
        <title>High-quality genome sequences of two octocoral-associated bacteria, Endozoicomonas euniceicola EF212 and Endozoicomonas gorgoniicola PS125.</title>
        <authorList>
            <person name="Chiou Y.-J."/>
            <person name="Chen Y.-H."/>
        </authorList>
    </citation>
    <scope>NUCLEOTIDE SEQUENCE [LARGE SCALE GENOMIC DNA]</scope>
    <source>
        <strain evidence="1 2">PS125</strain>
    </source>
</reference>
<keyword evidence="2" id="KW-1185">Reference proteome</keyword>
<gene>
    <name evidence="1" type="ORF">NX722_10670</name>
</gene>
<proteinExistence type="predicted"/>